<sequence>MEVQASTPRCIRLGPDAWKAAFSIAASLLRGVHQHLPRVVRSAEFAEGADCQPHYSKLPSRGKDVLATLCVKLSQKEVYGEIATRSRIGACLRLGDEVIFAVIRPPPDLAKAPLLMEVHGFDFLVLPEITKLRRHLKQVLGSDYSRKSTTVWYEKHKDEFCPLQDSKLRRILASIFEQHSLIMLPEWALSRTIWGMLNIFTQSYRTFEFWDEGRSGIRLTVRGTSMPEDEEYRQQLVCIVHGFALRFHAGGAQT</sequence>
<dbReference type="AlphaFoldDB" id="A0AA36MSP7"/>
<reference evidence="1" key="1">
    <citation type="submission" date="2023-08" db="EMBL/GenBank/DDBJ databases">
        <authorList>
            <person name="Chen Y."/>
            <person name="Shah S."/>
            <person name="Dougan E. K."/>
            <person name="Thang M."/>
            <person name="Chan C."/>
        </authorList>
    </citation>
    <scope>NUCLEOTIDE SEQUENCE</scope>
</reference>
<evidence type="ECO:0000313" key="2">
    <source>
        <dbReference type="Proteomes" id="UP001178507"/>
    </source>
</evidence>
<protein>
    <submittedName>
        <fullName evidence="1">Uncharacterized protein</fullName>
    </submittedName>
</protein>
<comment type="caution">
    <text evidence="1">The sequence shown here is derived from an EMBL/GenBank/DDBJ whole genome shotgun (WGS) entry which is preliminary data.</text>
</comment>
<name>A0AA36MSP7_9DINO</name>
<proteinExistence type="predicted"/>
<keyword evidence="2" id="KW-1185">Reference proteome</keyword>
<gene>
    <name evidence="1" type="ORF">EVOR1521_LOCUS7228</name>
</gene>
<organism evidence="1 2">
    <name type="scientific">Effrenium voratum</name>
    <dbReference type="NCBI Taxonomy" id="2562239"/>
    <lineage>
        <taxon>Eukaryota</taxon>
        <taxon>Sar</taxon>
        <taxon>Alveolata</taxon>
        <taxon>Dinophyceae</taxon>
        <taxon>Suessiales</taxon>
        <taxon>Symbiodiniaceae</taxon>
        <taxon>Effrenium</taxon>
    </lineage>
</organism>
<accession>A0AA36MSP7</accession>
<dbReference type="EMBL" id="CAUJNA010000570">
    <property type="protein sequence ID" value="CAJ1378823.1"/>
    <property type="molecule type" value="Genomic_DNA"/>
</dbReference>
<dbReference type="Proteomes" id="UP001178507">
    <property type="component" value="Unassembled WGS sequence"/>
</dbReference>
<evidence type="ECO:0000313" key="1">
    <source>
        <dbReference type="EMBL" id="CAJ1378823.1"/>
    </source>
</evidence>